<reference evidence="2 3" key="1">
    <citation type="submission" date="2023-05" db="EMBL/GenBank/DDBJ databases">
        <title>A 100% complete, gapless, phased diploid assembly of the Scenedesmus obliquus UTEX 3031 genome.</title>
        <authorList>
            <person name="Biondi T.C."/>
            <person name="Hanschen E.R."/>
            <person name="Kwon T."/>
            <person name="Eng W."/>
            <person name="Kruse C.P.S."/>
            <person name="Koehler S.I."/>
            <person name="Kunde Y."/>
            <person name="Gleasner C.D."/>
            <person name="You Mak K.T."/>
            <person name="Polle J."/>
            <person name="Hovde B.T."/>
            <person name="Starkenburg S.R."/>
        </authorList>
    </citation>
    <scope>NUCLEOTIDE SEQUENCE [LARGE SCALE GENOMIC DNA]</scope>
    <source>
        <strain evidence="2 3">DOE0152z</strain>
    </source>
</reference>
<accession>A0ABY8TRS5</accession>
<proteinExistence type="predicted"/>
<protein>
    <recommendedName>
        <fullName evidence="4">Nuclease associated modular domain-containing protein</fullName>
    </recommendedName>
</protein>
<gene>
    <name evidence="2" type="ORF">OEZ85_011238</name>
</gene>
<keyword evidence="3" id="KW-1185">Reference proteome</keyword>
<feature type="compositionally biased region" description="Low complexity" evidence="1">
    <location>
        <begin position="129"/>
        <end position="147"/>
    </location>
</feature>
<dbReference type="Proteomes" id="UP001244341">
    <property type="component" value="Chromosome 2b"/>
</dbReference>
<evidence type="ECO:0008006" key="4">
    <source>
        <dbReference type="Google" id="ProtNLM"/>
    </source>
</evidence>
<sequence>MPRRSIFWNGLESNIPSRKPAIKSPKRHQWHYCNPAYDPMEPLPEQYLPPYASDRAHSKNYRSIFYSNMPKHHRNRYRRMWAKNMTIADQRWRQAWERKLAERRKAIAKVERIADRIKRQRSWEAWQANKAAAAAPAKPQRQQQQQSKKMRQQQLGEGKQVPLAAMQLEAGSGEQARAAVAAAPEVK</sequence>
<dbReference type="EMBL" id="CP126209">
    <property type="protein sequence ID" value="WIA11093.1"/>
    <property type="molecule type" value="Genomic_DNA"/>
</dbReference>
<organism evidence="2 3">
    <name type="scientific">Tetradesmus obliquus</name>
    <name type="common">Green alga</name>
    <name type="synonym">Acutodesmus obliquus</name>
    <dbReference type="NCBI Taxonomy" id="3088"/>
    <lineage>
        <taxon>Eukaryota</taxon>
        <taxon>Viridiplantae</taxon>
        <taxon>Chlorophyta</taxon>
        <taxon>core chlorophytes</taxon>
        <taxon>Chlorophyceae</taxon>
        <taxon>CS clade</taxon>
        <taxon>Sphaeropleales</taxon>
        <taxon>Scenedesmaceae</taxon>
        <taxon>Tetradesmus</taxon>
    </lineage>
</organism>
<evidence type="ECO:0000313" key="3">
    <source>
        <dbReference type="Proteomes" id="UP001244341"/>
    </source>
</evidence>
<name>A0ABY8TRS5_TETOB</name>
<evidence type="ECO:0000256" key="1">
    <source>
        <dbReference type="SAM" id="MobiDB-lite"/>
    </source>
</evidence>
<feature type="region of interest" description="Disordered" evidence="1">
    <location>
        <begin position="129"/>
        <end position="187"/>
    </location>
</feature>
<feature type="compositionally biased region" description="Low complexity" evidence="1">
    <location>
        <begin position="176"/>
        <end position="187"/>
    </location>
</feature>
<evidence type="ECO:0000313" key="2">
    <source>
        <dbReference type="EMBL" id="WIA11093.1"/>
    </source>
</evidence>